<evidence type="ECO:0000313" key="6">
    <source>
        <dbReference type="EMBL" id="VDM05319.1"/>
    </source>
</evidence>
<dbReference type="WBParaSite" id="SSLN_0001965301-mRNA-1">
    <property type="protein sequence ID" value="SSLN_0001965301-mRNA-1"/>
    <property type="gene ID" value="SSLN_0001965301"/>
</dbReference>
<name>A0A183TR35_SCHSO</name>
<dbReference type="GO" id="GO:0005881">
    <property type="term" value="C:cytoplasmic microtubule"/>
    <property type="evidence" value="ECO:0007669"/>
    <property type="project" value="TreeGrafter"/>
</dbReference>
<evidence type="ECO:0000256" key="3">
    <source>
        <dbReference type="ARBA" id="ARBA00023212"/>
    </source>
</evidence>
<evidence type="ECO:0000256" key="4">
    <source>
        <dbReference type="ARBA" id="ARBA00035656"/>
    </source>
</evidence>
<reference evidence="6 7" key="2">
    <citation type="submission" date="2018-11" db="EMBL/GenBank/DDBJ databases">
        <authorList>
            <consortium name="Pathogen Informatics"/>
        </authorList>
    </citation>
    <scope>NUCLEOTIDE SEQUENCE [LARGE SCALE GENOMIC DNA]</scope>
    <source>
        <strain evidence="6 7">NST_G2</strain>
    </source>
</reference>
<dbReference type="Proteomes" id="UP000275846">
    <property type="component" value="Unassembled WGS sequence"/>
</dbReference>
<comment type="subcellular location">
    <subcellularLocation>
        <location evidence="1">Cytoplasm</location>
        <location evidence="1">Cytoskeleton</location>
        <location evidence="1">Microtubule organizing center</location>
        <location evidence="1">Centrosome</location>
    </subcellularLocation>
</comment>
<proteinExistence type="inferred from homology"/>
<dbReference type="Pfam" id="PF15239">
    <property type="entry name" value="CFAP96-like"/>
    <property type="match status" value="1"/>
</dbReference>
<dbReference type="OrthoDB" id="283553at2759"/>
<evidence type="ECO:0000256" key="1">
    <source>
        <dbReference type="ARBA" id="ARBA00004300"/>
    </source>
</evidence>
<dbReference type="STRING" id="70667.A0A183TR35"/>
<protein>
    <recommendedName>
        <fullName evidence="5">Cilia-and flagella-associated protein 96</fullName>
    </recommendedName>
</protein>
<accession>A0A183TR35</accession>
<evidence type="ECO:0000313" key="8">
    <source>
        <dbReference type="WBParaSite" id="SSLN_0001965301-mRNA-1"/>
    </source>
</evidence>
<organism evidence="8">
    <name type="scientific">Schistocephalus solidus</name>
    <name type="common">Tapeworm</name>
    <dbReference type="NCBI Taxonomy" id="70667"/>
    <lineage>
        <taxon>Eukaryota</taxon>
        <taxon>Metazoa</taxon>
        <taxon>Spiralia</taxon>
        <taxon>Lophotrochozoa</taxon>
        <taxon>Platyhelminthes</taxon>
        <taxon>Cestoda</taxon>
        <taxon>Eucestoda</taxon>
        <taxon>Diphyllobothriidea</taxon>
        <taxon>Diphyllobothriidae</taxon>
        <taxon>Schistocephalus</taxon>
    </lineage>
</organism>
<dbReference type="InterPro" id="IPR029358">
    <property type="entry name" value="CFAP96"/>
</dbReference>
<keyword evidence="7" id="KW-1185">Reference proteome</keyword>
<reference evidence="8" key="1">
    <citation type="submission" date="2016-06" db="UniProtKB">
        <authorList>
            <consortium name="WormBaseParasite"/>
        </authorList>
    </citation>
    <scope>IDENTIFICATION</scope>
</reference>
<dbReference type="PANTHER" id="PTHR31144:SF1">
    <property type="entry name" value="UPF0602 PROTEIN C4ORF47"/>
    <property type="match status" value="1"/>
</dbReference>
<dbReference type="AlphaFoldDB" id="A0A183TR35"/>
<sequence length="339" mass="37736">MPGDADSGPDFKRMGIFKELGYTTINDPYTVVRPDKLFRNLQNEPGMRPMILAGGFSKTKADTVDGYFAPFARVFEGEASSNIIQLRRAWRKENNAKKLAGDWVYSSPAKKRQGVGSPFGCFQEQYPAMSREAKRVEKEPELHNFYTNPGKKGTGYGYLDVTINPYPEWMAGATTLGSQHEVIMKANEEHKQLCLGRPVFVSQQHSGEAFDPEIINGVNPLAPGGPVTHKFGNSAADKSLNIGPTFLPSSPAKWDGGCKDGCLSKFPTYIGDPYIDQYRLMIQKIKKSPEDAQLRPWVPQPPTAVEIPTPSVVNRNIDLAINAKTRKKRLHVMPFCKKK</sequence>
<keyword evidence="3" id="KW-0206">Cytoskeleton</keyword>
<evidence type="ECO:0000313" key="7">
    <source>
        <dbReference type="Proteomes" id="UP000275846"/>
    </source>
</evidence>
<dbReference type="PANTHER" id="PTHR31144">
    <property type="entry name" value="UPF0602 PROTEIN C4ORF47"/>
    <property type="match status" value="1"/>
</dbReference>
<comment type="similarity">
    <text evidence="4">Belongs to the CFAP96 family.</text>
</comment>
<dbReference type="EMBL" id="UYSU01045736">
    <property type="protein sequence ID" value="VDM05319.1"/>
    <property type="molecule type" value="Genomic_DNA"/>
</dbReference>
<keyword evidence="2" id="KW-0963">Cytoplasm</keyword>
<evidence type="ECO:0000256" key="5">
    <source>
        <dbReference type="ARBA" id="ARBA00035693"/>
    </source>
</evidence>
<evidence type="ECO:0000256" key="2">
    <source>
        <dbReference type="ARBA" id="ARBA00022490"/>
    </source>
</evidence>
<dbReference type="GO" id="GO:0005813">
    <property type="term" value="C:centrosome"/>
    <property type="evidence" value="ECO:0007669"/>
    <property type="project" value="UniProtKB-SubCell"/>
</dbReference>
<gene>
    <name evidence="6" type="ORF">SSLN_LOCUS18933</name>
</gene>